<keyword evidence="18" id="KW-1185">Reference proteome</keyword>
<dbReference type="STRING" id="199890.A0A182PV72"/>
<dbReference type="Gene3D" id="6.10.250.370">
    <property type="match status" value="1"/>
</dbReference>
<dbReference type="Pfam" id="PF05743">
    <property type="entry name" value="UEV"/>
    <property type="match status" value="1"/>
</dbReference>
<dbReference type="CDD" id="cd11685">
    <property type="entry name" value="UEV_TSG101-like"/>
    <property type="match status" value="1"/>
</dbReference>
<keyword evidence="7" id="KW-0967">Endosome</keyword>
<dbReference type="Proteomes" id="UP000075885">
    <property type="component" value="Unassembled WGS sequence"/>
</dbReference>
<reference evidence="18" key="1">
    <citation type="submission" date="2013-03" db="EMBL/GenBank/DDBJ databases">
        <title>The Genome Sequence of Anopheles epiroticus epiroticus2.</title>
        <authorList>
            <consortium name="The Broad Institute Genomics Platform"/>
            <person name="Neafsey D.E."/>
            <person name="Howell P."/>
            <person name="Walker B."/>
            <person name="Young S.K."/>
            <person name="Zeng Q."/>
            <person name="Gargeya S."/>
            <person name="Fitzgerald M."/>
            <person name="Haas B."/>
            <person name="Abouelleil A."/>
            <person name="Allen A.W."/>
            <person name="Alvarado L."/>
            <person name="Arachchi H.M."/>
            <person name="Berlin A.M."/>
            <person name="Chapman S.B."/>
            <person name="Gainer-Dewar J."/>
            <person name="Goldberg J."/>
            <person name="Griggs A."/>
            <person name="Gujja S."/>
            <person name="Hansen M."/>
            <person name="Howarth C."/>
            <person name="Imamovic A."/>
            <person name="Ireland A."/>
            <person name="Larimer J."/>
            <person name="McCowan C."/>
            <person name="Murphy C."/>
            <person name="Pearson M."/>
            <person name="Poon T.W."/>
            <person name="Priest M."/>
            <person name="Roberts A."/>
            <person name="Saif S."/>
            <person name="Shea T."/>
            <person name="Sisk P."/>
            <person name="Sykes S."/>
            <person name="Wortman J."/>
            <person name="Nusbaum C."/>
            <person name="Birren B."/>
        </authorList>
    </citation>
    <scope>NUCLEOTIDE SEQUENCE [LARGE SCALE GENOMIC DNA]</scope>
    <source>
        <strain evidence="18">Epiroticus2</strain>
    </source>
</reference>
<dbReference type="GO" id="GO:0008333">
    <property type="term" value="P:endosome to lysosome transport"/>
    <property type="evidence" value="ECO:0007669"/>
    <property type="project" value="TreeGrafter"/>
</dbReference>
<dbReference type="GO" id="GO:0000813">
    <property type="term" value="C:ESCRT I complex"/>
    <property type="evidence" value="ECO:0007669"/>
    <property type="project" value="TreeGrafter"/>
</dbReference>
<feature type="transmembrane region" description="Helical" evidence="14">
    <location>
        <begin position="471"/>
        <end position="493"/>
    </location>
</feature>
<dbReference type="AlphaFoldDB" id="A0A182PV72"/>
<dbReference type="GO" id="GO:0043130">
    <property type="term" value="F:ubiquitin binding"/>
    <property type="evidence" value="ECO:0007669"/>
    <property type="project" value="TreeGrafter"/>
</dbReference>
<evidence type="ECO:0000256" key="7">
    <source>
        <dbReference type="ARBA" id="ARBA00022753"/>
    </source>
</evidence>
<dbReference type="PANTHER" id="PTHR23306:SF3">
    <property type="entry name" value="TUMOR SUPPRESSOR PROTEIN 101"/>
    <property type="match status" value="1"/>
</dbReference>
<proteinExistence type="inferred from homology"/>
<name>A0A182PV72_9DIPT</name>
<protein>
    <submittedName>
        <fullName evidence="17">Uncharacterized protein</fullName>
    </submittedName>
</protein>
<dbReference type="PROSITE" id="PS51322">
    <property type="entry name" value="UEV"/>
    <property type="match status" value="1"/>
</dbReference>
<feature type="coiled-coil region" evidence="13">
    <location>
        <begin position="249"/>
        <end position="321"/>
    </location>
</feature>
<evidence type="ECO:0000256" key="13">
    <source>
        <dbReference type="SAM" id="Coils"/>
    </source>
</evidence>
<dbReference type="InterPro" id="IPR008883">
    <property type="entry name" value="UEV_N"/>
</dbReference>
<dbReference type="Pfam" id="PF05251">
    <property type="entry name" value="Ost5"/>
    <property type="match status" value="1"/>
</dbReference>
<accession>A0A182PV72</accession>
<dbReference type="Gene3D" id="6.10.140.820">
    <property type="match status" value="1"/>
</dbReference>
<evidence type="ECO:0000256" key="10">
    <source>
        <dbReference type="ARBA" id="ARBA00023054"/>
    </source>
</evidence>
<organism evidence="17 18">
    <name type="scientific">Anopheles epiroticus</name>
    <dbReference type="NCBI Taxonomy" id="199890"/>
    <lineage>
        <taxon>Eukaryota</taxon>
        <taxon>Metazoa</taxon>
        <taxon>Ecdysozoa</taxon>
        <taxon>Arthropoda</taxon>
        <taxon>Hexapoda</taxon>
        <taxon>Insecta</taxon>
        <taxon>Pterygota</taxon>
        <taxon>Neoptera</taxon>
        <taxon>Endopterygota</taxon>
        <taxon>Diptera</taxon>
        <taxon>Nematocera</taxon>
        <taxon>Culicoidea</taxon>
        <taxon>Culicidae</taxon>
        <taxon>Anophelinae</taxon>
        <taxon>Anopheles</taxon>
    </lineage>
</organism>
<evidence type="ECO:0000313" key="17">
    <source>
        <dbReference type="EnsemblMetazoa" id="AEPI010859-PA"/>
    </source>
</evidence>
<keyword evidence="9 14" id="KW-1133">Transmembrane helix</keyword>
<evidence type="ECO:0000256" key="14">
    <source>
        <dbReference type="SAM" id="Phobius"/>
    </source>
</evidence>
<dbReference type="InterPro" id="IPR037202">
    <property type="entry name" value="ESCRT_assembly_dom"/>
</dbReference>
<evidence type="ECO:0000256" key="5">
    <source>
        <dbReference type="ARBA" id="ARBA00022448"/>
    </source>
</evidence>
<keyword evidence="5 12" id="KW-0813">Transport</keyword>
<evidence type="ECO:0000256" key="12">
    <source>
        <dbReference type="PROSITE-ProRule" id="PRU00644"/>
    </source>
</evidence>
<keyword evidence="8 12" id="KW-0653">Protein transport</keyword>
<evidence type="ECO:0000313" key="18">
    <source>
        <dbReference type="Proteomes" id="UP000075885"/>
    </source>
</evidence>
<dbReference type="Pfam" id="PF09454">
    <property type="entry name" value="Vps23_core"/>
    <property type="match status" value="1"/>
</dbReference>
<evidence type="ECO:0000259" key="15">
    <source>
        <dbReference type="PROSITE" id="PS51312"/>
    </source>
</evidence>
<evidence type="ECO:0000256" key="9">
    <source>
        <dbReference type="ARBA" id="ARBA00022989"/>
    </source>
</evidence>
<evidence type="ECO:0000256" key="2">
    <source>
        <dbReference type="ARBA" id="ARBA00004177"/>
    </source>
</evidence>
<evidence type="ECO:0000259" key="16">
    <source>
        <dbReference type="PROSITE" id="PS51322"/>
    </source>
</evidence>
<dbReference type="InterPro" id="IPR007915">
    <property type="entry name" value="TMEM258/Ost5"/>
</dbReference>
<dbReference type="PANTHER" id="PTHR23306">
    <property type="entry name" value="TUMOR SUSCEPTIBILITY GENE 101 PROTEIN-RELATED"/>
    <property type="match status" value="1"/>
</dbReference>
<dbReference type="InterPro" id="IPR017916">
    <property type="entry name" value="SB_dom"/>
</dbReference>
<dbReference type="VEuPathDB" id="VectorBase:AEPI010859"/>
<dbReference type="EnsemblMetazoa" id="AEPI010859-RA">
    <property type="protein sequence ID" value="AEPI010859-PA"/>
    <property type="gene ID" value="AEPI010859"/>
</dbReference>
<comment type="similarity">
    <text evidence="3">Belongs to the ubiquitin-conjugating enzyme family. UEV subfamily.</text>
</comment>
<sequence length="494" mass="55647">MQKLDENVLTRMLSTYRDPGSTKKDVMNALRIYHGLQHRMEEYVFNDGSTKMLLNLHGTIPVKYKGNTYNIPICIWLMDTHPKNAPICYVKPTSEMRIKVSAYVDFNGKIYLPYLHDWNPKNADLLDLIQIMSVTFGEVPPVYSKGPETTYQPPSYMPPTPATSTSYNPPYPTQQFTPYPVAGPGYNNYGPPAPGAAGPGYGMPYGMPPYPPAPGSIAGSTPNVNQGTGTITEEHIRASLISAVEDKLKRRVQEKVNQCQAEVQTLKRTQQELNEGQVKIKEIMSRLERDEKELTKSITVLKDKEKELERALESLDNVESIDVDEAVTTTAPLYKQLLNAYAEEAAIEDATYFMGEALRSGVIDLEVFLKQIRQLSRKQFMLRALMQKCRQKAGFNTAPSRYRYRSKTTIFGSVMDLMVRYVSPVNPAVFPHLASVLLLFGTFFTAWFFVFEVSRPKQSSKESVIFKELAISLFASLFLGFGVLFLLLSVGIYV</sequence>
<evidence type="ECO:0000256" key="11">
    <source>
        <dbReference type="ARBA" id="ARBA00023136"/>
    </source>
</evidence>
<feature type="domain" description="UEV" evidence="16">
    <location>
        <begin position="3"/>
        <end position="146"/>
    </location>
</feature>
<dbReference type="SUPFAM" id="SSF140111">
    <property type="entry name" value="Endosomal sorting complex assembly domain"/>
    <property type="match status" value="1"/>
</dbReference>
<evidence type="ECO:0000256" key="4">
    <source>
        <dbReference type="ARBA" id="ARBA00009825"/>
    </source>
</evidence>
<dbReference type="InterPro" id="IPR052070">
    <property type="entry name" value="ESCRT-I_UEV_domain"/>
</dbReference>
<comment type="subcellular location">
    <subcellularLocation>
        <location evidence="2">Endosome</location>
    </subcellularLocation>
    <subcellularLocation>
        <location evidence="1">Membrane</location>
        <topology evidence="1">Multi-pass membrane protein</topology>
    </subcellularLocation>
</comment>
<dbReference type="PROSITE" id="PS51312">
    <property type="entry name" value="SB"/>
    <property type="match status" value="1"/>
</dbReference>
<evidence type="ECO:0000256" key="3">
    <source>
        <dbReference type="ARBA" id="ARBA00009594"/>
    </source>
</evidence>
<evidence type="ECO:0000256" key="6">
    <source>
        <dbReference type="ARBA" id="ARBA00022692"/>
    </source>
</evidence>
<dbReference type="InterPro" id="IPR016135">
    <property type="entry name" value="UBQ-conjugating_enzyme/RWD"/>
</dbReference>
<keyword evidence="11 14" id="KW-0472">Membrane</keyword>
<keyword evidence="10 13" id="KW-0175">Coiled coil</keyword>
<comment type="similarity">
    <text evidence="4">Belongs to the OST5 family.</text>
</comment>
<dbReference type="GO" id="GO:0008250">
    <property type="term" value="C:oligosaccharyltransferase complex"/>
    <property type="evidence" value="ECO:0007669"/>
    <property type="project" value="InterPro"/>
</dbReference>
<evidence type="ECO:0000256" key="1">
    <source>
        <dbReference type="ARBA" id="ARBA00004141"/>
    </source>
</evidence>
<evidence type="ECO:0000256" key="8">
    <source>
        <dbReference type="ARBA" id="ARBA00022927"/>
    </source>
</evidence>
<feature type="transmembrane region" description="Helical" evidence="14">
    <location>
        <begin position="429"/>
        <end position="450"/>
    </location>
</feature>
<dbReference type="GO" id="GO:0015031">
    <property type="term" value="P:protein transport"/>
    <property type="evidence" value="ECO:0007669"/>
    <property type="project" value="UniProtKB-UniRule"/>
</dbReference>
<keyword evidence="6 14" id="KW-0812">Transmembrane</keyword>
<reference evidence="17" key="2">
    <citation type="submission" date="2020-05" db="UniProtKB">
        <authorList>
            <consortium name="EnsemblMetazoa"/>
        </authorList>
    </citation>
    <scope>IDENTIFICATION</scope>
    <source>
        <strain evidence="17">Epiroticus2</strain>
    </source>
</reference>
<feature type="domain" description="SB" evidence="15">
    <location>
        <begin position="331"/>
        <end position="399"/>
    </location>
</feature>
<dbReference type="Gene3D" id="3.10.110.10">
    <property type="entry name" value="Ubiquitin Conjugating Enzyme"/>
    <property type="match status" value="1"/>
</dbReference>
<dbReference type="SUPFAM" id="SSF54495">
    <property type="entry name" value="UBC-like"/>
    <property type="match status" value="1"/>
</dbReference>